<name>A0AAV4B365_9GAST</name>
<gene>
    <name evidence="1" type="ORF">PoB_003959400</name>
</gene>
<accession>A0AAV4B365</accession>
<dbReference type="AlphaFoldDB" id="A0AAV4B365"/>
<evidence type="ECO:0000313" key="1">
    <source>
        <dbReference type="EMBL" id="GFO13089.1"/>
    </source>
</evidence>
<keyword evidence="2" id="KW-1185">Reference proteome</keyword>
<proteinExistence type="predicted"/>
<dbReference type="Proteomes" id="UP000735302">
    <property type="component" value="Unassembled WGS sequence"/>
</dbReference>
<protein>
    <submittedName>
        <fullName evidence="1">Uncharacterized protein</fullName>
    </submittedName>
</protein>
<evidence type="ECO:0000313" key="2">
    <source>
        <dbReference type="Proteomes" id="UP000735302"/>
    </source>
</evidence>
<reference evidence="1 2" key="1">
    <citation type="journal article" date="2021" name="Elife">
        <title>Chloroplast acquisition without the gene transfer in kleptoplastic sea slugs, Plakobranchus ocellatus.</title>
        <authorList>
            <person name="Maeda T."/>
            <person name="Takahashi S."/>
            <person name="Yoshida T."/>
            <person name="Shimamura S."/>
            <person name="Takaki Y."/>
            <person name="Nagai Y."/>
            <person name="Toyoda A."/>
            <person name="Suzuki Y."/>
            <person name="Arimoto A."/>
            <person name="Ishii H."/>
            <person name="Satoh N."/>
            <person name="Nishiyama T."/>
            <person name="Hasebe M."/>
            <person name="Maruyama T."/>
            <person name="Minagawa J."/>
            <person name="Obokata J."/>
            <person name="Shigenobu S."/>
        </authorList>
    </citation>
    <scope>NUCLEOTIDE SEQUENCE [LARGE SCALE GENOMIC DNA]</scope>
</reference>
<comment type="caution">
    <text evidence="1">The sequence shown here is derived from an EMBL/GenBank/DDBJ whole genome shotgun (WGS) entry which is preliminary data.</text>
</comment>
<organism evidence="1 2">
    <name type="scientific">Plakobranchus ocellatus</name>
    <dbReference type="NCBI Taxonomy" id="259542"/>
    <lineage>
        <taxon>Eukaryota</taxon>
        <taxon>Metazoa</taxon>
        <taxon>Spiralia</taxon>
        <taxon>Lophotrochozoa</taxon>
        <taxon>Mollusca</taxon>
        <taxon>Gastropoda</taxon>
        <taxon>Heterobranchia</taxon>
        <taxon>Euthyneura</taxon>
        <taxon>Panpulmonata</taxon>
        <taxon>Sacoglossa</taxon>
        <taxon>Placobranchoidea</taxon>
        <taxon>Plakobranchidae</taxon>
        <taxon>Plakobranchus</taxon>
    </lineage>
</organism>
<dbReference type="EMBL" id="BLXT01004479">
    <property type="protein sequence ID" value="GFO13089.1"/>
    <property type="molecule type" value="Genomic_DNA"/>
</dbReference>
<sequence>MGYHSTVASFILCTSWRRMPFKTGLGGSMDSGSAFLSVEILLSRVGAPPPGPWPDGGPESLRSLIVDWLFTTTKPNLSKSIL</sequence>